<accession>A0ABR6MUU6</accession>
<dbReference type="SUPFAM" id="SSF141488">
    <property type="entry name" value="YdhA-like"/>
    <property type="match status" value="2"/>
</dbReference>
<proteinExistence type="predicted"/>
<evidence type="ECO:0000313" key="8">
    <source>
        <dbReference type="Proteomes" id="UP000536909"/>
    </source>
</evidence>
<sequence>MNAIRLTTGLTSLTLMAVLGSPGHAQNVPAPGTSVTYTCNGGVTLNVFYPSRDVARVNFGGAIYTLPRRTYGQMPPGGTVQYADQVTSWNIGGGGGFLNQNGQTVLSGCFAGGDGSSTIIPVNPGGGTSTIIPGPGFGPVIPAPPTVNTVNYTCDGGRRVAVAYLGANAAQLFWQGGTDTLYQTASGSGVRYTNGFYTWVTKGNQGFLQQQGLNQPYIIVANNCVAFSQ</sequence>
<dbReference type="EMBL" id="JACHFV010000008">
    <property type="protein sequence ID" value="MBB5295699.1"/>
    <property type="molecule type" value="Genomic_DNA"/>
</dbReference>
<comment type="caution">
    <text evidence="7">The sequence shown here is derived from an EMBL/GenBank/DDBJ whole genome shotgun (WGS) entry which is preliminary data.</text>
</comment>
<evidence type="ECO:0000256" key="2">
    <source>
        <dbReference type="ARBA" id="ARBA00023136"/>
    </source>
</evidence>
<dbReference type="InterPro" id="IPR036328">
    <property type="entry name" value="MliC_sf"/>
</dbReference>
<organism evidence="7 8">
    <name type="scientific">Deinococcus metallilatus</name>
    <dbReference type="NCBI Taxonomy" id="1211322"/>
    <lineage>
        <taxon>Bacteria</taxon>
        <taxon>Thermotogati</taxon>
        <taxon>Deinococcota</taxon>
        <taxon>Deinococci</taxon>
        <taxon>Deinococcales</taxon>
        <taxon>Deinococcaceae</taxon>
        <taxon>Deinococcus</taxon>
    </lineage>
</organism>
<gene>
    <name evidence="7" type="ORF">HNQ10_002538</name>
</gene>
<evidence type="ECO:0000256" key="3">
    <source>
        <dbReference type="ARBA" id="ARBA00023139"/>
    </source>
</evidence>
<dbReference type="Proteomes" id="UP000536909">
    <property type="component" value="Unassembled WGS sequence"/>
</dbReference>
<dbReference type="InterPro" id="IPR018660">
    <property type="entry name" value="MliC"/>
</dbReference>
<evidence type="ECO:0000256" key="1">
    <source>
        <dbReference type="ARBA" id="ARBA00022729"/>
    </source>
</evidence>
<protein>
    <submittedName>
        <fullName evidence="7">Membrane-bound inhibitor of C-type lysozyme</fullName>
    </submittedName>
</protein>
<name>A0ABR6MUU6_9DEIO</name>
<reference evidence="7 8" key="1">
    <citation type="submission" date="2020-08" db="EMBL/GenBank/DDBJ databases">
        <title>Genomic Encyclopedia of Type Strains, Phase IV (KMG-IV): sequencing the most valuable type-strain genomes for metagenomic binning, comparative biology and taxonomic classification.</title>
        <authorList>
            <person name="Goeker M."/>
        </authorList>
    </citation>
    <scope>NUCLEOTIDE SEQUENCE [LARGE SCALE GENOMIC DNA]</scope>
    <source>
        <strain evidence="7 8">DSM 105434</strain>
    </source>
</reference>
<feature type="signal peptide" evidence="5">
    <location>
        <begin position="1"/>
        <end position="25"/>
    </location>
</feature>
<dbReference type="Pfam" id="PF09864">
    <property type="entry name" value="MliC"/>
    <property type="match status" value="1"/>
</dbReference>
<keyword evidence="1 5" id="KW-0732">Signal</keyword>
<evidence type="ECO:0000256" key="4">
    <source>
        <dbReference type="ARBA" id="ARBA00023288"/>
    </source>
</evidence>
<dbReference type="RefSeq" id="WP_184117638.1">
    <property type="nucleotide sequence ID" value="NZ_BSUI01000005.1"/>
</dbReference>
<dbReference type="Gene3D" id="2.40.128.200">
    <property type="match status" value="1"/>
</dbReference>
<keyword evidence="3" id="KW-0564">Palmitate</keyword>
<keyword evidence="2" id="KW-0472">Membrane</keyword>
<feature type="domain" description="C-type lysozyme inhibitor" evidence="6">
    <location>
        <begin position="152"/>
        <end position="212"/>
    </location>
</feature>
<keyword evidence="4" id="KW-0449">Lipoprotein</keyword>
<keyword evidence="8" id="KW-1185">Reference proteome</keyword>
<evidence type="ECO:0000259" key="6">
    <source>
        <dbReference type="Pfam" id="PF09864"/>
    </source>
</evidence>
<feature type="chain" id="PRO_5047365810" evidence="5">
    <location>
        <begin position="26"/>
        <end position="229"/>
    </location>
</feature>
<evidence type="ECO:0000313" key="7">
    <source>
        <dbReference type="EMBL" id="MBB5295699.1"/>
    </source>
</evidence>
<evidence type="ECO:0000256" key="5">
    <source>
        <dbReference type="SAM" id="SignalP"/>
    </source>
</evidence>